<accession>A0A1N7NND4</accession>
<proteinExistence type="predicted"/>
<evidence type="ECO:0000313" key="3">
    <source>
        <dbReference type="EMBL" id="SIS99801.1"/>
    </source>
</evidence>
<sequence length="264" mass="28251">MSGQVRGCSAPGARVGAHPPAGGSRIRVQGCAGLARRRAIWWDAEGSGLGMSGYGFTFHGERLEARASGVLWWATERTLIVGDLHFGKAQRMALRGGGLLPPYEMRETLARLDAEISLLDPAVVIALGDSFDDPEAEARLLEADAAWLARLMAGRVWLWIAGNHDPGPVALGGSLVSRWQHRALSFRHIAQERGEISGHFHPKARVAGVARPCFLVDADRVILPAFGAFTGGLDCRQPPLSDLMGADALAVLTGTRARAVPMPR</sequence>
<dbReference type="AlphaFoldDB" id="A0A1N7NND4"/>
<evidence type="ECO:0000256" key="1">
    <source>
        <dbReference type="SAM" id="MobiDB-lite"/>
    </source>
</evidence>
<protein>
    <submittedName>
        <fullName evidence="3">Putative phosphoesterase</fullName>
    </submittedName>
</protein>
<dbReference type="SUPFAM" id="SSF56300">
    <property type="entry name" value="Metallo-dependent phosphatases"/>
    <property type="match status" value="1"/>
</dbReference>
<dbReference type="InterPro" id="IPR029052">
    <property type="entry name" value="Metallo-depent_PP-like"/>
</dbReference>
<organism evidence="3 4">
    <name type="scientific">Gemmobacter megaterium</name>
    <dbReference type="NCBI Taxonomy" id="1086013"/>
    <lineage>
        <taxon>Bacteria</taxon>
        <taxon>Pseudomonadati</taxon>
        <taxon>Pseudomonadota</taxon>
        <taxon>Alphaproteobacteria</taxon>
        <taxon>Rhodobacterales</taxon>
        <taxon>Paracoccaceae</taxon>
        <taxon>Gemmobacter</taxon>
    </lineage>
</organism>
<dbReference type="GO" id="GO:0016787">
    <property type="term" value="F:hydrolase activity"/>
    <property type="evidence" value="ECO:0007669"/>
    <property type="project" value="InterPro"/>
</dbReference>
<dbReference type="InterPro" id="IPR026336">
    <property type="entry name" value="PdeM-like"/>
</dbReference>
<dbReference type="Gene3D" id="3.60.21.10">
    <property type="match status" value="1"/>
</dbReference>
<dbReference type="InterPro" id="IPR004843">
    <property type="entry name" value="Calcineurin-like_PHP"/>
</dbReference>
<evidence type="ECO:0000313" key="4">
    <source>
        <dbReference type="Proteomes" id="UP000186141"/>
    </source>
</evidence>
<keyword evidence="4" id="KW-1185">Reference proteome</keyword>
<dbReference type="EMBL" id="FTOT01000004">
    <property type="protein sequence ID" value="SIS99801.1"/>
    <property type="molecule type" value="Genomic_DNA"/>
</dbReference>
<dbReference type="NCBIfam" id="TIGR04123">
    <property type="entry name" value="P_estr_lig_assc"/>
    <property type="match status" value="1"/>
</dbReference>
<dbReference type="Proteomes" id="UP000186141">
    <property type="component" value="Unassembled WGS sequence"/>
</dbReference>
<dbReference type="PANTHER" id="PTHR39323">
    <property type="entry name" value="BLR1149 PROTEIN"/>
    <property type="match status" value="1"/>
</dbReference>
<name>A0A1N7NND4_9RHOB</name>
<feature type="region of interest" description="Disordered" evidence="1">
    <location>
        <begin position="1"/>
        <end position="21"/>
    </location>
</feature>
<reference evidence="3 4" key="1">
    <citation type="submission" date="2017-01" db="EMBL/GenBank/DDBJ databases">
        <authorList>
            <person name="Mah S.A."/>
            <person name="Swanson W.J."/>
            <person name="Moy G.W."/>
            <person name="Vacquier V.D."/>
        </authorList>
    </citation>
    <scope>NUCLEOTIDE SEQUENCE [LARGE SCALE GENOMIC DNA]</scope>
    <source>
        <strain evidence="3 4">DSM 26375</strain>
    </source>
</reference>
<evidence type="ECO:0000259" key="2">
    <source>
        <dbReference type="Pfam" id="PF00149"/>
    </source>
</evidence>
<dbReference type="Pfam" id="PF00149">
    <property type="entry name" value="Metallophos"/>
    <property type="match status" value="1"/>
</dbReference>
<feature type="domain" description="Calcineurin-like phosphoesterase" evidence="2">
    <location>
        <begin position="77"/>
        <end position="179"/>
    </location>
</feature>
<dbReference type="STRING" id="1086013.SAMN05421774_1045"/>
<gene>
    <name evidence="3" type="ORF">SAMN05421774_1045</name>
</gene>
<dbReference type="PANTHER" id="PTHR39323:SF1">
    <property type="entry name" value="BLR1149 PROTEIN"/>
    <property type="match status" value="1"/>
</dbReference>